<protein>
    <recommendedName>
        <fullName evidence="1">DUF4240 domain-containing protein</fullName>
    </recommendedName>
</protein>
<dbReference type="AlphaFoldDB" id="A0A1M6NR76"/>
<reference evidence="2 3" key="1">
    <citation type="submission" date="2016-11" db="EMBL/GenBank/DDBJ databases">
        <authorList>
            <person name="Jaros S."/>
            <person name="Januszkiewicz K."/>
            <person name="Wedrychowicz H."/>
        </authorList>
    </citation>
    <scope>NUCLEOTIDE SEQUENCE [LARGE SCALE GENOMIC DNA]</scope>
    <source>
        <strain evidence="2 3">CGMCC 4.5723</strain>
    </source>
</reference>
<proteinExistence type="predicted"/>
<dbReference type="Proteomes" id="UP000184452">
    <property type="component" value="Unassembled WGS sequence"/>
</dbReference>
<evidence type="ECO:0000259" key="1">
    <source>
        <dbReference type="Pfam" id="PF14024"/>
    </source>
</evidence>
<dbReference type="STRING" id="758803.SAMN05421803_11262"/>
<evidence type="ECO:0000313" key="3">
    <source>
        <dbReference type="Proteomes" id="UP000184452"/>
    </source>
</evidence>
<keyword evidence="3" id="KW-1185">Reference proteome</keyword>
<gene>
    <name evidence="2" type="ORF">SAMN05421803_11262</name>
</gene>
<name>A0A1M6NR76_9ACTN</name>
<dbReference type="RefSeq" id="WP_073380753.1">
    <property type="nucleotide sequence ID" value="NZ_FQZK01000012.1"/>
</dbReference>
<accession>A0A1M6NR76</accession>
<dbReference type="EMBL" id="FQZK01000012">
    <property type="protein sequence ID" value="SHJ98205.1"/>
    <property type="molecule type" value="Genomic_DNA"/>
</dbReference>
<dbReference type="Pfam" id="PF14024">
    <property type="entry name" value="DUF4240"/>
    <property type="match status" value="1"/>
</dbReference>
<dbReference type="InterPro" id="IPR025334">
    <property type="entry name" value="DUF4240"/>
</dbReference>
<dbReference type="OrthoDB" id="6200718at2"/>
<organism evidence="2 3">
    <name type="scientific">Nocardiopsis flavescens</name>
    <dbReference type="NCBI Taxonomy" id="758803"/>
    <lineage>
        <taxon>Bacteria</taxon>
        <taxon>Bacillati</taxon>
        <taxon>Actinomycetota</taxon>
        <taxon>Actinomycetes</taxon>
        <taxon>Streptosporangiales</taxon>
        <taxon>Nocardiopsidaceae</taxon>
        <taxon>Nocardiopsis</taxon>
    </lineage>
</organism>
<feature type="domain" description="DUF4240" evidence="1">
    <location>
        <begin position="1"/>
        <end position="119"/>
    </location>
</feature>
<evidence type="ECO:0000313" key="2">
    <source>
        <dbReference type="EMBL" id="SHJ98205.1"/>
    </source>
</evidence>
<sequence>MDENTFWRLVDEGRAAAPGPDPDGDHLAGYLVERLSGGPVADVAGFAERLSEFLYRLDRREYGEELSSDAFLYTRAAVVADGREAYEDVLADPVLFVPYAEELIWAESLLYVPDRAYARLTGEEWRRETRYSYESYSNREGWGSGD</sequence>